<keyword evidence="2" id="KW-0472">Membrane</keyword>
<evidence type="ECO:0008006" key="5">
    <source>
        <dbReference type="Google" id="ProtNLM"/>
    </source>
</evidence>
<name>A0A0L0S9V7_ALLM3</name>
<evidence type="ECO:0000256" key="2">
    <source>
        <dbReference type="SAM" id="Phobius"/>
    </source>
</evidence>
<gene>
    <name evidence="3" type="ORF">AMAG_03669</name>
</gene>
<dbReference type="Proteomes" id="UP000054350">
    <property type="component" value="Unassembled WGS sequence"/>
</dbReference>
<dbReference type="OrthoDB" id="2146784at2759"/>
<proteinExistence type="predicted"/>
<keyword evidence="2" id="KW-0812">Transmembrane</keyword>
<evidence type="ECO:0000313" key="3">
    <source>
        <dbReference type="EMBL" id="KNE59383.1"/>
    </source>
</evidence>
<reference evidence="4" key="2">
    <citation type="submission" date="2009-11" db="EMBL/GenBank/DDBJ databases">
        <title>The Genome Sequence of Allomyces macrogynus strain ATCC 38327.</title>
        <authorList>
            <consortium name="The Broad Institute Genome Sequencing Platform"/>
            <person name="Russ C."/>
            <person name="Cuomo C."/>
            <person name="Shea T."/>
            <person name="Young S.K."/>
            <person name="Zeng Q."/>
            <person name="Koehrsen M."/>
            <person name="Haas B."/>
            <person name="Borodovsky M."/>
            <person name="Guigo R."/>
            <person name="Alvarado L."/>
            <person name="Berlin A."/>
            <person name="Borenstein D."/>
            <person name="Chen Z."/>
            <person name="Engels R."/>
            <person name="Freedman E."/>
            <person name="Gellesch M."/>
            <person name="Goldberg J."/>
            <person name="Griggs A."/>
            <person name="Gujja S."/>
            <person name="Heiman D."/>
            <person name="Hepburn T."/>
            <person name="Howarth C."/>
            <person name="Jen D."/>
            <person name="Larson L."/>
            <person name="Lewis B."/>
            <person name="Mehta T."/>
            <person name="Park D."/>
            <person name="Pearson M."/>
            <person name="Roberts A."/>
            <person name="Saif S."/>
            <person name="Shenoy N."/>
            <person name="Sisk P."/>
            <person name="Stolte C."/>
            <person name="Sykes S."/>
            <person name="Walk T."/>
            <person name="White J."/>
            <person name="Yandava C."/>
            <person name="Burger G."/>
            <person name="Gray M.W."/>
            <person name="Holland P.W.H."/>
            <person name="King N."/>
            <person name="Lang F.B.F."/>
            <person name="Roger A.J."/>
            <person name="Ruiz-Trillo I."/>
            <person name="Lander E."/>
            <person name="Nusbaum C."/>
        </authorList>
    </citation>
    <scope>NUCLEOTIDE SEQUENCE [LARGE SCALE GENOMIC DNA]</scope>
    <source>
        <strain evidence="4">ATCC 38327</strain>
    </source>
</reference>
<evidence type="ECO:0000256" key="1">
    <source>
        <dbReference type="SAM" id="MobiDB-lite"/>
    </source>
</evidence>
<evidence type="ECO:0000313" key="4">
    <source>
        <dbReference type="Proteomes" id="UP000054350"/>
    </source>
</evidence>
<feature type="transmembrane region" description="Helical" evidence="2">
    <location>
        <begin position="248"/>
        <end position="266"/>
    </location>
</feature>
<feature type="transmembrane region" description="Helical" evidence="2">
    <location>
        <begin position="190"/>
        <end position="210"/>
    </location>
</feature>
<keyword evidence="2" id="KW-1133">Transmembrane helix</keyword>
<feature type="compositionally biased region" description="Polar residues" evidence="1">
    <location>
        <begin position="9"/>
        <end position="20"/>
    </location>
</feature>
<feature type="compositionally biased region" description="Low complexity" evidence="1">
    <location>
        <begin position="21"/>
        <end position="37"/>
    </location>
</feature>
<dbReference type="AlphaFoldDB" id="A0A0L0S9V7"/>
<sequence length="289" mass="30936">MHSPRPWPLTTSLNRNSSITLSPPALQQQIQQHQQTPPTSPTAPESRRAPRPAPLSPTKAADAREIPAPPLSPTPTLAVGVGARLQDKTHLFLSTQRTQYATRTSTARTLRFLLRVAQLAGGLMALTALYVATFDVNYTSTAIGLSGVNLASLTSVTSVVVSLTHLVTLLFPAVVGIVPARERHVSPVELALDGIYAGLWGIAAGMQAAYGSCPRYLFRSAGANSPEAALFAAMSPAEQAKLVNVDCLPWNLCWAFGFGLAALYLMSASLGVKSWRAARAAERREFMFM</sequence>
<protein>
    <recommendedName>
        <fullName evidence="5">MARVEL domain-containing protein</fullName>
    </recommendedName>
</protein>
<feature type="transmembrane region" description="Helical" evidence="2">
    <location>
        <begin position="153"/>
        <end position="178"/>
    </location>
</feature>
<dbReference type="EMBL" id="GG745334">
    <property type="protein sequence ID" value="KNE59383.1"/>
    <property type="molecule type" value="Genomic_DNA"/>
</dbReference>
<reference evidence="3 4" key="1">
    <citation type="submission" date="2009-11" db="EMBL/GenBank/DDBJ databases">
        <title>Annotation of Allomyces macrogynus ATCC 38327.</title>
        <authorList>
            <consortium name="The Broad Institute Genome Sequencing Platform"/>
            <person name="Russ C."/>
            <person name="Cuomo C."/>
            <person name="Burger G."/>
            <person name="Gray M.W."/>
            <person name="Holland P.W.H."/>
            <person name="King N."/>
            <person name="Lang F.B.F."/>
            <person name="Roger A.J."/>
            <person name="Ruiz-Trillo I."/>
            <person name="Young S.K."/>
            <person name="Zeng Q."/>
            <person name="Gargeya S."/>
            <person name="Fitzgerald M."/>
            <person name="Haas B."/>
            <person name="Abouelleil A."/>
            <person name="Alvarado L."/>
            <person name="Arachchi H.M."/>
            <person name="Berlin A."/>
            <person name="Chapman S.B."/>
            <person name="Gearin G."/>
            <person name="Goldberg J."/>
            <person name="Griggs A."/>
            <person name="Gujja S."/>
            <person name="Hansen M."/>
            <person name="Heiman D."/>
            <person name="Howarth C."/>
            <person name="Larimer J."/>
            <person name="Lui A."/>
            <person name="MacDonald P.J.P."/>
            <person name="McCowen C."/>
            <person name="Montmayeur A."/>
            <person name="Murphy C."/>
            <person name="Neiman D."/>
            <person name="Pearson M."/>
            <person name="Priest M."/>
            <person name="Roberts A."/>
            <person name="Saif S."/>
            <person name="Shea T."/>
            <person name="Sisk P."/>
            <person name="Stolte C."/>
            <person name="Sykes S."/>
            <person name="Wortman J."/>
            <person name="Nusbaum C."/>
            <person name="Birren B."/>
        </authorList>
    </citation>
    <scope>NUCLEOTIDE SEQUENCE [LARGE SCALE GENOMIC DNA]</scope>
    <source>
        <strain evidence="3 4">ATCC 38327</strain>
    </source>
</reference>
<feature type="region of interest" description="Disordered" evidence="1">
    <location>
        <begin position="1"/>
        <end position="77"/>
    </location>
</feature>
<dbReference type="eggNOG" id="ENOG502SSJS">
    <property type="taxonomic scope" value="Eukaryota"/>
</dbReference>
<keyword evidence="4" id="KW-1185">Reference proteome</keyword>
<dbReference type="VEuPathDB" id="FungiDB:AMAG_03669"/>
<feature type="transmembrane region" description="Helical" evidence="2">
    <location>
        <begin position="112"/>
        <end position="133"/>
    </location>
</feature>
<organism evidence="3 4">
    <name type="scientific">Allomyces macrogynus (strain ATCC 38327)</name>
    <name type="common">Allomyces javanicus var. macrogynus</name>
    <dbReference type="NCBI Taxonomy" id="578462"/>
    <lineage>
        <taxon>Eukaryota</taxon>
        <taxon>Fungi</taxon>
        <taxon>Fungi incertae sedis</taxon>
        <taxon>Blastocladiomycota</taxon>
        <taxon>Blastocladiomycetes</taxon>
        <taxon>Blastocladiales</taxon>
        <taxon>Blastocladiaceae</taxon>
        <taxon>Allomyces</taxon>
    </lineage>
</organism>
<accession>A0A0L0S9V7</accession>